<reference evidence="10 11" key="3">
    <citation type="submission" date="2025-05" db="UniProtKB">
        <authorList>
            <consortium name="RefSeq"/>
        </authorList>
    </citation>
    <scope>IDENTIFICATION</scope>
    <source>
        <tissue evidence="10 11">Leaf</tissue>
    </source>
</reference>
<organism evidence="9 11">
    <name type="scientific">Camelina sativa</name>
    <name type="common">False flax</name>
    <name type="synonym">Myagrum sativum</name>
    <dbReference type="NCBI Taxonomy" id="90675"/>
    <lineage>
        <taxon>Eukaryota</taxon>
        <taxon>Viridiplantae</taxon>
        <taxon>Streptophyta</taxon>
        <taxon>Embryophyta</taxon>
        <taxon>Tracheophyta</taxon>
        <taxon>Spermatophyta</taxon>
        <taxon>Magnoliopsida</taxon>
        <taxon>eudicotyledons</taxon>
        <taxon>Gunneridae</taxon>
        <taxon>Pentapetalae</taxon>
        <taxon>rosids</taxon>
        <taxon>malvids</taxon>
        <taxon>Brassicales</taxon>
        <taxon>Brassicaceae</taxon>
        <taxon>Camelineae</taxon>
        <taxon>Camelina</taxon>
    </lineage>
</organism>
<dbReference type="PROSITE" id="PS50966">
    <property type="entry name" value="ZF_SWIM"/>
    <property type="match status" value="1"/>
</dbReference>
<keyword evidence="3 5" id="KW-0863">Zinc-finger</keyword>
<dbReference type="SMART" id="SM00575">
    <property type="entry name" value="ZnF_PMZ"/>
    <property type="match status" value="1"/>
</dbReference>
<reference evidence="9" key="2">
    <citation type="journal article" date="2014" name="Nat. Commun.">
        <title>The emerging biofuel crop Camelina sativa retains a highly undifferentiated hexaploid genome structure.</title>
        <authorList>
            <person name="Kagale S."/>
            <person name="Koh C."/>
            <person name="Nixon J."/>
            <person name="Bollina V."/>
            <person name="Clarke W.E."/>
            <person name="Tuteja R."/>
            <person name="Spillane C."/>
            <person name="Robinson S.J."/>
            <person name="Links M.G."/>
            <person name="Clarke C."/>
            <person name="Higgins E.E."/>
            <person name="Huebert T."/>
            <person name="Sharpe A.G."/>
            <person name="Parkin I.A."/>
        </authorList>
    </citation>
    <scope>NUCLEOTIDE SEQUENCE [LARGE SCALE GENOMIC DNA]</scope>
    <source>
        <strain evidence="9">r\DH55</strain>
    </source>
</reference>
<keyword evidence="2 6" id="KW-0479">Metal-binding</keyword>
<reference evidence="9" key="1">
    <citation type="journal article" date="1997" name="Nucleic Acids Res.">
        <title>tRNAscan-SE: a program for improved detection of transfer RNA genes in genomic sequence.</title>
        <authorList>
            <person name="Lowe T.M."/>
            <person name="Eddy S.R."/>
        </authorList>
    </citation>
    <scope>NUCLEOTIDE SEQUENCE [LARGE SCALE GENOMIC DNA]</scope>
    <source>
        <strain evidence="9">r\DH55</strain>
    </source>
</reference>
<evidence type="ECO:0000259" key="8">
    <source>
        <dbReference type="PROSITE" id="PS50966"/>
    </source>
</evidence>
<dbReference type="InterPro" id="IPR031052">
    <property type="entry name" value="FHY3/FAR1"/>
</dbReference>
<keyword evidence="4 6" id="KW-0862">Zinc</keyword>
<accession>A0ABM1QMU9</accession>
<dbReference type="Pfam" id="PF04434">
    <property type="entry name" value="SWIM"/>
    <property type="match status" value="1"/>
</dbReference>
<evidence type="ECO:0000256" key="6">
    <source>
        <dbReference type="RuleBase" id="RU367018"/>
    </source>
</evidence>
<keyword evidence="9" id="KW-1185">Reference proteome</keyword>
<dbReference type="RefSeq" id="XP_019088086.1">
    <property type="nucleotide sequence ID" value="XM_019232541.1"/>
</dbReference>
<dbReference type="InterPro" id="IPR007527">
    <property type="entry name" value="Znf_SWIM"/>
</dbReference>
<dbReference type="InterPro" id="IPR006564">
    <property type="entry name" value="Znf_PMZ"/>
</dbReference>
<sequence>MSERTLGSGVEHVLNYLKRRQLENPGFLYAMEDDCGNVFWADPTCRLNYTYFGDTVVFDTMYRRGKRYQVPFAAFTGFNHHGQPLLFGCALILNESESSFAWLFHTWLQAMSAPPPPSITVEPDRLIQVAVSQVFCQTRLRFSQPLIFKETEEKLAHLYQSHPSFESEFINCVTETETAAEFEASWDILVRRYYLQDNDWLQSIYNARQQWVRVFIRDAFYGELSTNEESSSLNSFFQGFVDASTTMQTLIQQHDKAIDSWREKELKADYEAIHSTPVMKTPSPMEKQAASLYTRAAFNKFQDEFVETLANPASRISDSGTHTTYRVAKFGEVHKGHTVNFDALEVKAICSCQMFEYSGIICRHILAVFRANNVSTLPSRYLLRRWTKSAKTRGIEEQPEFSNSCQESLTVCFNNLRQEATKYVEEGAKSIQIYKVAMDALDEAAKKVVAASNKFRGATPGTTLPNGDPYPSEEARETTSAMNLPGGEKERTILELTTELERTGQRCEVYRANLLSILRDMEEQKFQLSLKVQTARLSLKE</sequence>
<evidence type="ECO:0000313" key="11">
    <source>
        <dbReference type="RefSeq" id="XP_019088087.1"/>
    </source>
</evidence>
<comment type="subcellular location">
    <subcellularLocation>
        <location evidence="6">Nucleus</location>
    </subcellularLocation>
</comment>
<evidence type="ECO:0000256" key="1">
    <source>
        <dbReference type="ARBA" id="ARBA00005889"/>
    </source>
</evidence>
<dbReference type="PANTHER" id="PTHR31669:SF240">
    <property type="entry name" value="PROTEIN FAR1-RELATED SEQUENCE 9"/>
    <property type="match status" value="1"/>
</dbReference>
<evidence type="ECO:0000313" key="9">
    <source>
        <dbReference type="Proteomes" id="UP000694864"/>
    </source>
</evidence>
<name>A0ABM1QMU9_CAMSA</name>
<dbReference type="RefSeq" id="XP_019088087.1">
    <property type="nucleotide sequence ID" value="XM_019232542.1"/>
</dbReference>
<dbReference type="GeneID" id="104720726"/>
<comment type="function">
    <text evidence="6">Putative transcription activator involved in regulating light control of development.</text>
</comment>
<feature type="domain" description="SWIM-type" evidence="8">
    <location>
        <begin position="337"/>
        <end position="373"/>
    </location>
</feature>
<evidence type="ECO:0000256" key="3">
    <source>
        <dbReference type="ARBA" id="ARBA00022771"/>
    </source>
</evidence>
<dbReference type="Pfam" id="PF10551">
    <property type="entry name" value="MULE"/>
    <property type="match status" value="1"/>
</dbReference>
<dbReference type="Proteomes" id="UP000694864">
    <property type="component" value="Chromosome 11"/>
</dbReference>
<evidence type="ECO:0000256" key="7">
    <source>
        <dbReference type="SAM" id="MobiDB-lite"/>
    </source>
</evidence>
<keyword evidence="6" id="KW-0539">Nucleus</keyword>
<comment type="similarity">
    <text evidence="1 6">Belongs to the FHY3/FAR1 family.</text>
</comment>
<evidence type="ECO:0000256" key="5">
    <source>
        <dbReference type="PROSITE-ProRule" id="PRU00325"/>
    </source>
</evidence>
<protein>
    <recommendedName>
        <fullName evidence="6">Protein FAR1-RELATED SEQUENCE</fullName>
    </recommendedName>
</protein>
<proteinExistence type="inferred from homology"/>
<feature type="region of interest" description="Disordered" evidence="7">
    <location>
        <begin position="456"/>
        <end position="484"/>
    </location>
</feature>
<dbReference type="PANTHER" id="PTHR31669">
    <property type="entry name" value="PROTEIN FAR1-RELATED SEQUENCE 10-RELATED"/>
    <property type="match status" value="1"/>
</dbReference>
<evidence type="ECO:0000256" key="2">
    <source>
        <dbReference type="ARBA" id="ARBA00022723"/>
    </source>
</evidence>
<gene>
    <name evidence="10 11" type="primary">LOC104720726</name>
</gene>
<evidence type="ECO:0000313" key="10">
    <source>
        <dbReference type="RefSeq" id="XP_019088086.1"/>
    </source>
</evidence>
<evidence type="ECO:0000256" key="4">
    <source>
        <dbReference type="ARBA" id="ARBA00022833"/>
    </source>
</evidence>
<dbReference type="InterPro" id="IPR018289">
    <property type="entry name" value="MULE_transposase_dom"/>
</dbReference>